<evidence type="ECO:0000256" key="6">
    <source>
        <dbReference type="ARBA" id="ARBA00022801"/>
    </source>
</evidence>
<evidence type="ECO:0000256" key="2">
    <source>
        <dbReference type="ARBA" id="ARBA00022512"/>
    </source>
</evidence>
<keyword evidence="7 9" id="KW-0720">Serine protease</keyword>
<keyword evidence="6 9" id="KW-0378">Hydrolase</keyword>
<dbReference type="GO" id="GO:0005615">
    <property type="term" value="C:extracellular space"/>
    <property type="evidence" value="ECO:0007669"/>
    <property type="project" value="TreeGrafter"/>
</dbReference>
<dbReference type="CDD" id="cd07489">
    <property type="entry name" value="Peptidases_S8_5"/>
    <property type="match status" value="1"/>
</dbReference>
<evidence type="ECO:0000259" key="13">
    <source>
        <dbReference type="Pfam" id="PF02225"/>
    </source>
</evidence>
<feature type="chain" id="PRO_5013767737" evidence="11">
    <location>
        <begin position="20"/>
        <end position="872"/>
    </location>
</feature>
<evidence type="ECO:0000259" key="14">
    <source>
        <dbReference type="Pfam" id="PF06280"/>
    </source>
</evidence>
<evidence type="ECO:0000256" key="8">
    <source>
        <dbReference type="PIRSR" id="PIRSR615500-1"/>
    </source>
</evidence>
<dbReference type="InterPro" id="IPR015500">
    <property type="entry name" value="Peptidase_S8_subtilisin-rel"/>
</dbReference>
<keyword evidence="2" id="KW-0134">Cell wall</keyword>
<evidence type="ECO:0000256" key="4">
    <source>
        <dbReference type="ARBA" id="ARBA00022670"/>
    </source>
</evidence>
<keyword evidence="3" id="KW-0964">Secreted</keyword>
<keyword evidence="16" id="KW-1185">Reference proteome</keyword>
<sequence length="872" mass="93002">MQLLALAFMVAATCLGVDAGRFITYPSHIRTKRDAYIVEFESHIPSTHVSRFHAMPDIIVKRHYTNAFNGISVATTKGLDPVHLANTEGVLRVWPVRYHYAFSPSPSSAQLNSTESYLHRMTGVQKTFEDLGLNGKGVKIGIVDSGVDYNHPDLGGCWKTKGCPWQYGKDFIGDKFSMSDADPIIEPNPTPMDCDGHGTHVSGIIAARGSQVHGVAPGATLGMYRVFSCTKDDVLSTADDIILQGIEAAYADGHDIINISLGGGAWPEEPLSVACSKIVEQGVVVVAALGNDGAGGLHTAAAPAVGHGVISVGSVDNWNITGNPGYITTAQDTKTIILSTPGSALNPFVFSSDVPVVAPVDKEGSILGCSNYTEDLSGKVALIARGTCTFNEKARNALQAGAIGVLCYNNAPGFTSPAIDKSIDIPFVIITEEDGKSVADDIAKGPVSIKAPKDEYKVFPSTTGGQISPFSSYGPSPELELVPLISAPGGNIWSTYPLKLGKYASLSGTSMATPYISGAIALLKQAHPKLTVDEIRTLLVASAKPITDATTGLSSSPYQSGAGLVDVYESIKSRAQIDPVALSINNTKMRPIQGYSELKDLGTVRWTARTITIKNTDSKKSVRVYHRDTVANSLSKYLANGTYTYTPRTWPVNTKSVPKSTLPQVYVQSADETISAGKTGEVTVFIVAPKGLKDSENWYYGGFINLDLQWDGEEKRSSYVVPYAGYNGDYTIQNVLSPSSEGLPALVDMNLTAIEDPSKLAIGGNTAAMVLFGIAIPSRQITLTLVNSGTGMSLGYLLDGYYEYSGFTCPNCTATAGAALINGTVFTDEKLVDTINVPTGMYHVHLKALRPFGEIGNDEDYQIWDSADFYVL</sequence>
<comment type="similarity">
    <text evidence="1 9 10">Belongs to the peptidase S8 family.</text>
</comment>
<keyword evidence="5 11" id="KW-0732">Signal</keyword>
<dbReference type="PROSITE" id="PS00138">
    <property type="entry name" value="SUBTILASE_SER"/>
    <property type="match status" value="1"/>
</dbReference>
<dbReference type="GO" id="GO:0006508">
    <property type="term" value="P:proteolysis"/>
    <property type="evidence" value="ECO:0007669"/>
    <property type="project" value="UniProtKB-KW"/>
</dbReference>
<feature type="signal peptide" evidence="11">
    <location>
        <begin position="1"/>
        <end position="19"/>
    </location>
</feature>
<feature type="active site" description="Charge relay system" evidence="8 9">
    <location>
        <position position="144"/>
    </location>
</feature>
<dbReference type="InterPro" id="IPR034187">
    <property type="entry name" value="Peptidases_S8_5"/>
</dbReference>
<dbReference type="SUPFAM" id="SSF52743">
    <property type="entry name" value="Subtilisin-like"/>
    <property type="match status" value="1"/>
</dbReference>
<dbReference type="InterPro" id="IPR022398">
    <property type="entry name" value="Peptidase_S8_His-AS"/>
</dbReference>
<dbReference type="Gene3D" id="3.40.50.200">
    <property type="entry name" value="Peptidase S8/S53 domain"/>
    <property type="match status" value="1"/>
</dbReference>
<evidence type="ECO:0000256" key="9">
    <source>
        <dbReference type="PROSITE-ProRule" id="PRU01240"/>
    </source>
</evidence>
<evidence type="ECO:0000313" key="15">
    <source>
        <dbReference type="EMBL" id="PIA18042.1"/>
    </source>
</evidence>
<dbReference type="Pfam" id="PF00082">
    <property type="entry name" value="Peptidase_S8"/>
    <property type="match status" value="1"/>
</dbReference>
<protein>
    <submittedName>
        <fullName evidence="15">Subtilisin-like protein</fullName>
    </submittedName>
</protein>
<feature type="domain" description="PA" evidence="13">
    <location>
        <begin position="355"/>
        <end position="437"/>
    </location>
</feature>
<dbReference type="GO" id="GO:0004252">
    <property type="term" value="F:serine-type endopeptidase activity"/>
    <property type="evidence" value="ECO:0007669"/>
    <property type="project" value="UniProtKB-UniRule"/>
</dbReference>
<gene>
    <name evidence="15" type="ORF">COEREDRAFT_79988</name>
</gene>
<accession>A0A2G5BGD9</accession>
<dbReference type="InterPro" id="IPR003137">
    <property type="entry name" value="PA_domain"/>
</dbReference>
<keyword evidence="4 9" id="KW-0645">Protease</keyword>
<dbReference type="EMBL" id="KZ303491">
    <property type="protein sequence ID" value="PIA18042.1"/>
    <property type="molecule type" value="Genomic_DNA"/>
</dbReference>
<evidence type="ECO:0000256" key="5">
    <source>
        <dbReference type="ARBA" id="ARBA00022729"/>
    </source>
</evidence>
<dbReference type="STRING" id="763665.A0A2G5BGD9"/>
<dbReference type="SUPFAM" id="SSF52025">
    <property type="entry name" value="PA domain"/>
    <property type="match status" value="1"/>
</dbReference>
<dbReference type="Pfam" id="PF06280">
    <property type="entry name" value="fn3_5"/>
    <property type="match status" value="1"/>
</dbReference>
<dbReference type="Proteomes" id="UP000242474">
    <property type="component" value="Unassembled WGS sequence"/>
</dbReference>
<dbReference type="PANTHER" id="PTHR43806">
    <property type="entry name" value="PEPTIDASE S8"/>
    <property type="match status" value="1"/>
</dbReference>
<evidence type="ECO:0000256" key="10">
    <source>
        <dbReference type="RuleBase" id="RU003355"/>
    </source>
</evidence>
<dbReference type="PROSITE" id="PS00137">
    <property type="entry name" value="SUBTILASE_HIS"/>
    <property type="match status" value="1"/>
</dbReference>
<dbReference type="InterPro" id="IPR023827">
    <property type="entry name" value="Peptidase_S8_Asp-AS"/>
</dbReference>
<dbReference type="AlphaFoldDB" id="A0A2G5BGD9"/>
<feature type="domain" description="Peptidase S8/S53" evidence="12">
    <location>
        <begin position="135"/>
        <end position="547"/>
    </location>
</feature>
<dbReference type="PRINTS" id="PR00723">
    <property type="entry name" value="SUBTILISIN"/>
</dbReference>
<name>A0A2G5BGD9_COERN</name>
<dbReference type="PROSITE" id="PS00136">
    <property type="entry name" value="SUBTILASE_ASP"/>
    <property type="match status" value="1"/>
</dbReference>
<dbReference type="InterPro" id="IPR046450">
    <property type="entry name" value="PA_dom_sf"/>
</dbReference>
<evidence type="ECO:0000256" key="3">
    <source>
        <dbReference type="ARBA" id="ARBA00022525"/>
    </source>
</evidence>
<evidence type="ECO:0000313" key="16">
    <source>
        <dbReference type="Proteomes" id="UP000242474"/>
    </source>
</evidence>
<dbReference type="InterPro" id="IPR023828">
    <property type="entry name" value="Peptidase_S8_Ser-AS"/>
</dbReference>
<evidence type="ECO:0000256" key="1">
    <source>
        <dbReference type="ARBA" id="ARBA00011073"/>
    </source>
</evidence>
<evidence type="ECO:0000256" key="7">
    <source>
        <dbReference type="ARBA" id="ARBA00022825"/>
    </source>
</evidence>
<evidence type="ECO:0000256" key="11">
    <source>
        <dbReference type="SAM" id="SignalP"/>
    </source>
</evidence>
<feature type="domain" description="C5a peptidase/Subtilisin-like protease SBT2-like Fn3-like" evidence="14">
    <location>
        <begin position="597"/>
        <end position="723"/>
    </location>
</feature>
<evidence type="ECO:0000259" key="12">
    <source>
        <dbReference type="Pfam" id="PF00082"/>
    </source>
</evidence>
<feature type="active site" description="Charge relay system" evidence="8 9">
    <location>
        <position position="510"/>
    </location>
</feature>
<dbReference type="PANTHER" id="PTHR43806:SF66">
    <property type="entry name" value="SERIN ENDOPEPTIDASE"/>
    <property type="match status" value="1"/>
</dbReference>
<feature type="active site" description="Charge relay system" evidence="8 9">
    <location>
        <position position="197"/>
    </location>
</feature>
<dbReference type="InterPro" id="IPR050131">
    <property type="entry name" value="Peptidase_S8_subtilisin-like"/>
</dbReference>
<reference evidence="15 16" key="1">
    <citation type="journal article" date="2015" name="Genome Biol. Evol.">
        <title>Phylogenomic analyses indicate that early fungi evolved digesting cell walls of algal ancestors of land plants.</title>
        <authorList>
            <person name="Chang Y."/>
            <person name="Wang S."/>
            <person name="Sekimoto S."/>
            <person name="Aerts A.L."/>
            <person name="Choi C."/>
            <person name="Clum A."/>
            <person name="LaButti K.M."/>
            <person name="Lindquist E.A."/>
            <person name="Yee Ngan C."/>
            <person name="Ohm R.A."/>
            <person name="Salamov A.A."/>
            <person name="Grigoriev I.V."/>
            <person name="Spatafora J.W."/>
            <person name="Berbee M.L."/>
        </authorList>
    </citation>
    <scope>NUCLEOTIDE SEQUENCE [LARGE SCALE GENOMIC DNA]</scope>
    <source>
        <strain evidence="15 16">NRRL 1564</strain>
    </source>
</reference>
<organism evidence="15 16">
    <name type="scientific">Coemansia reversa (strain ATCC 12441 / NRRL 1564)</name>
    <dbReference type="NCBI Taxonomy" id="763665"/>
    <lineage>
        <taxon>Eukaryota</taxon>
        <taxon>Fungi</taxon>
        <taxon>Fungi incertae sedis</taxon>
        <taxon>Zoopagomycota</taxon>
        <taxon>Kickxellomycotina</taxon>
        <taxon>Kickxellomycetes</taxon>
        <taxon>Kickxellales</taxon>
        <taxon>Kickxellaceae</taxon>
        <taxon>Coemansia</taxon>
    </lineage>
</organism>
<dbReference type="OrthoDB" id="10256524at2759"/>
<dbReference type="PROSITE" id="PS51892">
    <property type="entry name" value="SUBTILASE"/>
    <property type="match status" value="1"/>
</dbReference>
<dbReference type="InterPro" id="IPR010435">
    <property type="entry name" value="C5a/SBT2-like_Fn3"/>
</dbReference>
<dbReference type="InterPro" id="IPR000209">
    <property type="entry name" value="Peptidase_S8/S53_dom"/>
</dbReference>
<proteinExistence type="inferred from homology"/>
<dbReference type="GO" id="GO:0016020">
    <property type="term" value="C:membrane"/>
    <property type="evidence" value="ECO:0007669"/>
    <property type="project" value="InterPro"/>
</dbReference>
<dbReference type="Gene3D" id="2.60.40.1710">
    <property type="entry name" value="Subtilisin-like superfamily"/>
    <property type="match status" value="1"/>
</dbReference>
<dbReference type="InterPro" id="IPR036852">
    <property type="entry name" value="Peptidase_S8/S53_dom_sf"/>
</dbReference>
<dbReference type="Gene3D" id="3.50.30.30">
    <property type="match status" value="1"/>
</dbReference>
<dbReference type="Pfam" id="PF02225">
    <property type="entry name" value="PA"/>
    <property type="match status" value="1"/>
</dbReference>